<dbReference type="AlphaFoldDB" id="A0A6G0YC87"/>
<name>A0A6G0YC87_APHCR</name>
<dbReference type="InterPro" id="IPR045141">
    <property type="entry name" value="NAA60-like"/>
</dbReference>
<gene>
    <name evidence="12" type="ORF">FWK35_00014504</name>
</gene>
<dbReference type="GO" id="GO:0000139">
    <property type="term" value="C:Golgi membrane"/>
    <property type="evidence" value="ECO:0007669"/>
    <property type="project" value="TreeGrafter"/>
</dbReference>
<evidence type="ECO:0000256" key="9">
    <source>
        <dbReference type="ARBA" id="ARBA00048017"/>
    </source>
</evidence>
<evidence type="ECO:0000313" key="13">
    <source>
        <dbReference type="Proteomes" id="UP000478052"/>
    </source>
</evidence>
<dbReference type="EMBL" id="VUJU01004888">
    <property type="protein sequence ID" value="KAF0752934.1"/>
    <property type="molecule type" value="Genomic_DNA"/>
</dbReference>
<keyword evidence="5" id="KW-0012">Acyltransferase</keyword>
<evidence type="ECO:0000256" key="5">
    <source>
        <dbReference type="ARBA" id="ARBA00023315"/>
    </source>
</evidence>
<feature type="domain" description="N-acetyltransferase" evidence="11">
    <location>
        <begin position="28"/>
        <end position="197"/>
    </location>
</feature>
<dbReference type="InterPro" id="IPR016181">
    <property type="entry name" value="Acyl_CoA_acyltransferase"/>
</dbReference>
<evidence type="ECO:0000256" key="1">
    <source>
        <dbReference type="ARBA" id="ARBA00013184"/>
    </source>
</evidence>
<dbReference type="Gene3D" id="3.40.630.30">
    <property type="match status" value="1"/>
</dbReference>
<dbReference type="GO" id="GO:0120518">
    <property type="term" value="F:protein N-terminal-methionine acetyltransferase activity"/>
    <property type="evidence" value="ECO:0007669"/>
    <property type="project" value="UniProtKB-EC"/>
</dbReference>
<dbReference type="OrthoDB" id="47017at2759"/>
<keyword evidence="2 12" id="KW-0808">Transferase</keyword>
<keyword evidence="4" id="KW-0156">Chromatin regulator</keyword>
<evidence type="ECO:0000256" key="7">
    <source>
        <dbReference type="ARBA" id="ARBA00026111"/>
    </source>
</evidence>
<organism evidence="12 13">
    <name type="scientific">Aphis craccivora</name>
    <name type="common">Cowpea aphid</name>
    <dbReference type="NCBI Taxonomy" id="307492"/>
    <lineage>
        <taxon>Eukaryota</taxon>
        <taxon>Metazoa</taxon>
        <taxon>Ecdysozoa</taxon>
        <taxon>Arthropoda</taxon>
        <taxon>Hexapoda</taxon>
        <taxon>Insecta</taxon>
        <taxon>Pterygota</taxon>
        <taxon>Neoptera</taxon>
        <taxon>Paraneoptera</taxon>
        <taxon>Hemiptera</taxon>
        <taxon>Sternorrhyncha</taxon>
        <taxon>Aphidomorpha</taxon>
        <taxon>Aphidoidea</taxon>
        <taxon>Aphididae</taxon>
        <taxon>Aphidini</taxon>
        <taxon>Aphis</taxon>
        <taxon>Aphis</taxon>
    </lineage>
</organism>
<dbReference type="PROSITE" id="PS51186">
    <property type="entry name" value="GNAT"/>
    <property type="match status" value="1"/>
</dbReference>
<accession>A0A6G0YC87</accession>
<evidence type="ECO:0000256" key="2">
    <source>
        <dbReference type="ARBA" id="ARBA00022679"/>
    </source>
</evidence>
<comment type="catalytic activity">
    <reaction evidence="9">
        <text>L-lysyl-[protein] + acetyl-CoA = N(6)-acetyl-L-lysyl-[protein] + CoA + H(+)</text>
        <dbReference type="Rhea" id="RHEA:45948"/>
        <dbReference type="Rhea" id="RHEA-COMP:9752"/>
        <dbReference type="Rhea" id="RHEA-COMP:10731"/>
        <dbReference type="ChEBI" id="CHEBI:15378"/>
        <dbReference type="ChEBI" id="CHEBI:29969"/>
        <dbReference type="ChEBI" id="CHEBI:57287"/>
        <dbReference type="ChEBI" id="CHEBI:57288"/>
        <dbReference type="ChEBI" id="CHEBI:61930"/>
        <dbReference type="EC" id="2.3.1.48"/>
    </reaction>
</comment>
<evidence type="ECO:0000256" key="8">
    <source>
        <dbReference type="ARBA" id="ARBA00026144"/>
    </source>
</evidence>
<evidence type="ECO:0000256" key="6">
    <source>
        <dbReference type="ARBA" id="ARBA00025774"/>
    </source>
</evidence>
<dbReference type="GO" id="GO:0007059">
    <property type="term" value="P:chromosome segregation"/>
    <property type="evidence" value="ECO:0007669"/>
    <property type="project" value="UniProtKB-KW"/>
</dbReference>
<evidence type="ECO:0000259" key="11">
    <source>
        <dbReference type="PROSITE" id="PS51186"/>
    </source>
</evidence>
<proteinExistence type="inferred from homology"/>
<comment type="catalytic activity">
    <reaction evidence="10">
        <text>N-terminal L-methionyl-[transmembrane protein] + acetyl-CoA = N-terminal N(alpha)-acetyl-L-methionyl-[transmembrane protein] + CoA + H(+)</text>
        <dbReference type="Rhea" id="RHEA:50604"/>
        <dbReference type="Rhea" id="RHEA-COMP:12745"/>
        <dbReference type="Rhea" id="RHEA-COMP:12746"/>
        <dbReference type="ChEBI" id="CHEBI:15378"/>
        <dbReference type="ChEBI" id="CHEBI:57287"/>
        <dbReference type="ChEBI" id="CHEBI:57288"/>
        <dbReference type="ChEBI" id="CHEBI:64731"/>
        <dbReference type="ChEBI" id="CHEBI:133414"/>
        <dbReference type="EC" id="2.3.1.259"/>
    </reaction>
</comment>
<dbReference type="EC" id="2.3.1.259" evidence="7"/>
<evidence type="ECO:0000256" key="4">
    <source>
        <dbReference type="ARBA" id="ARBA00022853"/>
    </source>
</evidence>
<reference evidence="12 13" key="1">
    <citation type="submission" date="2019-08" db="EMBL/GenBank/DDBJ databases">
        <title>Whole genome of Aphis craccivora.</title>
        <authorList>
            <person name="Voronova N.V."/>
            <person name="Shulinski R.S."/>
            <person name="Bandarenka Y.V."/>
            <person name="Zhorov D.G."/>
            <person name="Warner D."/>
        </authorList>
    </citation>
    <scope>NUCLEOTIDE SEQUENCE [LARGE SCALE GENOMIC DNA]</scope>
    <source>
        <strain evidence="12">180601</strain>
        <tissue evidence="12">Whole Body</tissue>
    </source>
</reference>
<evidence type="ECO:0000256" key="10">
    <source>
        <dbReference type="ARBA" id="ARBA00048848"/>
    </source>
</evidence>
<evidence type="ECO:0000256" key="3">
    <source>
        <dbReference type="ARBA" id="ARBA00022829"/>
    </source>
</evidence>
<dbReference type="PANTHER" id="PTHR14744:SF15">
    <property type="entry name" value="N-ALPHA-ACETYLTRANSFERASE 60"/>
    <property type="match status" value="1"/>
</dbReference>
<keyword evidence="3" id="KW-0159">Chromosome partition</keyword>
<comment type="similarity">
    <text evidence="6">Belongs to the acetyltransferase family. NAA60 subfamily.</text>
</comment>
<sequence length="296" mass="34042">MDTFNWYLEKTSTLQQIKPVGLYDLSNLQLRFLCPQDINEVNALCVDCFPVEYPRSWYEDITSNPKFYSLAAIHKSTIVGIIVAEIKLYIKLTPKEREVVSPSAGKFTQVGYILSLGVTKAYRRNGIASLLLDNLVSHLTSAESQNCKAIFLHVLSSNSSAISFYERKSFRLHSFHPYYYMINGINKDGFAYVLYINGGHQQWMILYPFKQNLIFSIIVKSSIKANNTKLVLLNNITIFSLIYMITDVLKYIYTTVCEFGVVRWTISKARKAARRFWPRIRRIASQNTSTIMIDCS</sequence>
<keyword evidence="13" id="KW-1185">Reference proteome</keyword>
<comment type="caution">
    <text evidence="12">The sequence shown here is derived from an EMBL/GenBank/DDBJ whole genome shotgun (WGS) entry which is preliminary data.</text>
</comment>
<dbReference type="Pfam" id="PF00583">
    <property type="entry name" value="Acetyltransf_1"/>
    <property type="match status" value="1"/>
</dbReference>
<dbReference type="Proteomes" id="UP000478052">
    <property type="component" value="Unassembled WGS sequence"/>
</dbReference>
<dbReference type="InterPro" id="IPR000182">
    <property type="entry name" value="GNAT_dom"/>
</dbReference>
<evidence type="ECO:0000313" key="12">
    <source>
        <dbReference type="EMBL" id="KAF0752934.1"/>
    </source>
</evidence>
<dbReference type="SUPFAM" id="SSF55729">
    <property type="entry name" value="Acyl-CoA N-acyltransferases (Nat)"/>
    <property type="match status" value="1"/>
</dbReference>
<protein>
    <recommendedName>
        <fullName evidence="8">N-alpha-acetyltransferase 60</fullName>
        <ecNumber evidence="7">2.3.1.259</ecNumber>
        <ecNumber evidence="1">2.3.1.48</ecNumber>
    </recommendedName>
</protein>
<dbReference type="GO" id="GO:0004402">
    <property type="term" value="F:histone acetyltransferase activity"/>
    <property type="evidence" value="ECO:0007669"/>
    <property type="project" value="TreeGrafter"/>
</dbReference>
<dbReference type="CDD" id="cd04301">
    <property type="entry name" value="NAT_SF"/>
    <property type="match status" value="1"/>
</dbReference>
<dbReference type="EC" id="2.3.1.48" evidence="1"/>
<dbReference type="PANTHER" id="PTHR14744">
    <property type="entry name" value="N-ALPHA-ACETYLTRANSFERASE 60"/>
    <property type="match status" value="1"/>
</dbReference>